<dbReference type="SUPFAM" id="SSF48452">
    <property type="entry name" value="TPR-like"/>
    <property type="match status" value="3"/>
</dbReference>
<feature type="domain" description="CHAT" evidence="4">
    <location>
        <begin position="811"/>
        <end position="1152"/>
    </location>
</feature>
<keyword evidence="2 3" id="KW-0802">TPR repeat</keyword>
<evidence type="ECO:0000259" key="4">
    <source>
        <dbReference type="Pfam" id="PF12770"/>
    </source>
</evidence>
<dbReference type="PANTHER" id="PTHR45641:SF19">
    <property type="entry name" value="NEPHROCYSTIN-3"/>
    <property type="match status" value="1"/>
</dbReference>
<feature type="repeat" description="TPR" evidence="3">
    <location>
        <begin position="209"/>
        <end position="242"/>
    </location>
</feature>
<evidence type="ECO:0000313" key="5">
    <source>
        <dbReference type="EMBL" id="SPE17950.1"/>
    </source>
</evidence>
<gene>
    <name evidence="5" type="ORF">SBA5_120026</name>
</gene>
<dbReference type="Pfam" id="PF12770">
    <property type="entry name" value="CHAT"/>
    <property type="match status" value="1"/>
</dbReference>
<dbReference type="Proteomes" id="UP000239735">
    <property type="component" value="Unassembled WGS sequence"/>
</dbReference>
<dbReference type="InterPro" id="IPR019734">
    <property type="entry name" value="TPR_rpt"/>
</dbReference>
<dbReference type="EMBL" id="OKRB01000024">
    <property type="protein sequence ID" value="SPE17950.1"/>
    <property type="molecule type" value="Genomic_DNA"/>
</dbReference>
<dbReference type="InterPro" id="IPR024983">
    <property type="entry name" value="CHAT_dom"/>
</dbReference>
<dbReference type="AlphaFoldDB" id="A0A2N9L3X8"/>
<evidence type="ECO:0000313" key="6">
    <source>
        <dbReference type="Proteomes" id="UP000239735"/>
    </source>
</evidence>
<feature type="repeat" description="TPR" evidence="3">
    <location>
        <begin position="127"/>
        <end position="160"/>
    </location>
</feature>
<dbReference type="Pfam" id="PF13374">
    <property type="entry name" value="TPR_10"/>
    <property type="match status" value="2"/>
</dbReference>
<dbReference type="InterPro" id="IPR011990">
    <property type="entry name" value="TPR-like_helical_dom_sf"/>
</dbReference>
<dbReference type="Pfam" id="PF13424">
    <property type="entry name" value="TPR_12"/>
    <property type="match status" value="4"/>
</dbReference>
<dbReference type="Gene3D" id="1.25.40.10">
    <property type="entry name" value="Tetratricopeptide repeat domain"/>
    <property type="match status" value="3"/>
</dbReference>
<accession>A0A2N9L3X8</accession>
<dbReference type="SMART" id="SM00028">
    <property type="entry name" value="TPR"/>
    <property type="match status" value="10"/>
</dbReference>
<evidence type="ECO:0000256" key="3">
    <source>
        <dbReference type="PROSITE-ProRule" id="PRU00339"/>
    </source>
</evidence>
<reference evidence="6" key="1">
    <citation type="submission" date="2018-02" db="EMBL/GenBank/DDBJ databases">
        <authorList>
            <person name="Hausmann B."/>
        </authorList>
    </citation>
    <scope>NUCLEOTIDE SEQUENCE [LARGE SCALE GENOMIC DNA]</scope>
    <source>
        <strain evidence="6">Peat soil MAG SbA5</strain>
    </source>
</reference>
<proteinExistence type="predicted"/>
<keyword evidence="1" id="KW-0677">Repeat</keyword>
<dbReference type="PROSITE" id="PS50005">
    <property type="entry name" value="TPR"/>
    <property type="match status" value="2"/>
</dbReference>
<dbReference type="PANTHER" id="PTHR45641">
    <property type="entry name" value="TETRATRICOPEPTIDE REPEAT PROTEIN (AFU_ORTHOLOGUE AFUA_6G03870)"/>
    <property type="match status" value="1"/>
</dbReference>
<evidence type="ECO:0000256" key="1">
    <source>
        <dbReference type="ARBA" id="ARBA00022737"/>
    </source>
</evidence>
<sequence>MTISSLRMVCALIARQSAHVRVGGACVLICAAVLEAHGQYDRWYQLSEQAEKLNGQGNYVAALPIEQQALQVAEATWGPNERHVALSANFLGILELNLEKFSDAETHLNQALAIDTKNEGADGKDTATDLANLGDLYRQEGNFPAAEKATQQALTIHEKVLGENNDNVATDANNLALIYLRESKYPESEALYKKSVAIEERLGDAASAATALGGLGTLYDQEDKFADAEQAFNQALAANLKALGPQHPLIGLSLEHLAQAYTNEGKFADAEQTYAKALVSEEKATSPEQSTIALIEEDMGSLLRDEGKYPQAESLMLQALTNRAKVLGPNHPDVAAVLTDLGRLYEHEFRYSDSEMAFKQALAIDLKSMGPANLQTLATMMNLANLYASHGQTAEAEQLFLSAVPMYVKVLGDSRKEVGDAFSDSGELMLKEGKLDGAAKMFNSAGQIYAHAEGATSPDVAKCLDRLGTIAEDLGKHDDAVSLHKRALAIFEKTAGPDSVAVTAGLEGLARIYKTQHQFAEAEPMYQQVLKIDTAHLNPKDPGLLDDEEDLAALYFAWDKPVQAAPHFQSYLGKLIDEFRSDAATMSERDRIIYFSTQRVAFPMFFSFVTKYHEQMPELAGQMYDALLEEKGLIAASAAAMRAAVVASGDPQAVAMLDKLASDRAQVAALVENKVGDPANYRAQLDQVAIEANTLEQALMKRSAALSQQKAQNAATWRDVQKALKPGQSAVEVTKFPNDNGFGLTGDFLYVALVVTPEDKEPELVTLGTAKQLEAGPMLAYRDDVGQTRGFEAEEAPATTGQQGTVANTSAAYAAFWKPLEPALAGAKRVYVSPDGVLNTIPMGLMADSEGKLLMEKVQLRIVNSTKDLLLTAHITQARSALVVGNPKFDLTAAQQKTAIAELRGGATGVGAGLPPAPSPTENAAEMASRGGDLKGGDLNLLPGTQLEVDTVDKLLKNAGWQATEYTGDLALKDTMTQAHGPRIVHIATHGFFLSDEELKVNAEARGTTANVNEDPMLRSGLFFAGADRVREGMTPEAGVDDGVLTAFEASQLNLEGTELVVLSACETGLGKELNSDGVFGLRRGLQEAGADAVMMSMWSVPDKETEELMALFYKNWLGGLEKPEALRQAQLQERETVKQRYGKDLPFYWAHS</sequence>
<protein>
    <submittedName>
        <fullName evidence="5">Putative Kinesin light chain-like protein</fullName>
    </submittedName>
</protein>
<dbReference type="OrthoDB" id="100274at2"/>
<name>A0A2N9L3X8_9BACT</name>
<evidence type="ECO:0000256" key="2">
    <source>
        <dbReference type="ARBA" id="ARBA00022803"/>
    </source>
</evidence>
<organism evidence="5 6">
    <name type="scientific">Candidatus Sulfuritelmatomonas gaucii</name>
    <dbReference type="NCBI Taxonomy" id="2043161"/>
    <lineage>
        <taxon>Bacteria</taxon>
        <taxon>Pseudomonadati</taxon>
        <taxon>Acidobacteriota</taxon>
        <taxon>Terriglobia</taxon>
        <taxon>Terriglobales</taxon>
        <taxon>Acidobacteriaceae</taxon>
        <taxon>Candidatus Sulfuritelmatomonas</taxon>
    </lineage>
</organism>